<dbReference type="Gene3D" id="3.30.565.10">
    <property type="entry name" value="Histidine kinase-like ATPase, C-terminal domain"/>
    <property type="match status" value="1"/>
</dbReference>
<keyword evidence="3" id="KW-0597">Phosphoprotein</keyword>
<dbReference type="RefSeq" id="WP_013597783.1">
    <property type="nucleotide sequence ID" value="NC_015144.1"/>
</dbReference>
<dbReference type="EC" id="2.7.13.3" evidence="2"/>
<keyword evidence="6" id="KW-0472">Membrane</keyword>
<dbReference type="PANTHER" id="PTHR43547">
    <property type="entry name" value="TWO-COMPONENT HISTIDINE KINASE"/>
    <property type="match status" value="1"/>
</dbReference>
<feature type="transmembrane region" description="Helical" evidence="6">
    <location>
        <begin position="7"/>
        <end position="28"/>
    </location>
</feature>
<dbReference type="InterPro" id="IPR004358">
    <property type="entry name" value="Sig_transdc_His_kin-like_C"/>
</dbReference>
<dbReference type="EMBL" id="CP002455">
    <property type="protein sequence ID" value="ADX67392.1"/>
    <property type="molecule type" value="Genomic_DNA"/>
</dbReference>
<dbReference type="InterPro" id="IPR003661">
    <property type="entry name" value="HisK_dim/P_dom"/>
</dbReference>
<dbReference type="SMART" id="SM00387">
    <property type="entry name" value="HATPase_c"/>
    <property type="match status" value="1"/>
</dbReference>
<keyword evidence="4" id="KW-0808">Transferase</keyword>
<dbReference type="FunFam" id="3.30.565.10:FF:000006">
    <property type="entry name" value="Sensor histidine kinase WalK"/>
    <property type="match status" value="1"/>
</dbReference>
<evidence type="ECO:0000313" key="9">
    <source>
        <dbReference type="Proteomes" id="UP000008641"/>
    </source>
</evidence>
<dbReference type="Proteomes" id="UP000008641">
    <property type="component" value="Chromosome"/>
</dbReference>
<keyword evidence="5 8" id="KW-0418">Kinase</keyword>
<evidence type="ECO:0000256" key="1">
    <source>
        <dbReference type="ARBA" id="ARBA00000085"/>
    </source>
</evidence>
<proteinExistence type="predicted"/>
<dbReference type="AlphaFoldDB" id="F0P045"/>
<dbReference type="PRINTS" id="PR00344">
    <property type="entry name" value="BCTRLSENSOR"/>
</dbReference>
<accession>F0P045</accession>
<dbReference type="Pfam" id="PF02518">
    <property type="entry name" value="HATPase_c"/>
    <property type="match status" value="1"/>
</dbReference>
<dbReference type="STRING" id="865938.Weevi_0677"/>
<reference evidence="8 9" key="1">
    <citation type="journal article" date="2011" name="Stand. Genomic Sci.">
        <title>Complete genome sequence of Weeksella virosa type strain (9751).</title>
        <authorList>
            <person name="Lang E."/>
            <person name="Teshima H."/>
            <person name="Lucas S."/>
            <person name="Lapidus A."/>
            <person name="Hammon N."/>
            <person name="Deshpande S."/>
            <person name="Nolan M."/>
            <person name="Cheng J.F."/>
            <person name="Pitluck S."/>
            <person name="Liolios K."/>
            <person name="Pagani I."/>
            <person name="Mikhailova N."/>
            <person name="Ivanova N."/>
            <person name="Mavromatis K."/>
            <person name="Pati A."/>
            <person name="Tapia R."/>
            <person name="Han C."/>
            <person name="Goodwin L."/>
            <person name="Chen A."/>
            <person name="Palaniappan K."/>
            <person name="Land M."/>
            <person name="Hauser L."/>
            <person name="Chang Y.J."/>
            <person name="Jeffries C.D."/>
            <person name="Brambilla E.M."/>
            <person name="Kopitz M."/>
            <person name="Rohde M."/>
            <person name="Goker M."/>
            <person name="Tindall B.J."/>
            <person name="Detter J.C."/>
            <person name="Woyke T."/>
            <person name="Bristow J."/>
            <person name="Eisen J.A."/>
            <person name="Markowitz V."/>
            <person name="Hugenholtz P."/>
            <person name="Klenk H.P."/>
            <person name="Kyrpides N.C."/>
        </authorList>
    </citation>
    <scope>NUCLEOTIDE SEQUENCE [LARGE SCALE GENOMIC DNA]</scope>
    <source>
        <strain evidence="9">ATCC 43766 / DSM 16922 / JCM 21250 / NBRC 16016 / NCTC 11634 / CL345/78</strain>
    </source>
</reference>
<dbReference type="Pfam" id="PF00512">
    <property type="entry name" value="HisKA"/>
    <property type="match status" value="1"/>
</dbReference>
<dbReference type="GO" id="GO:0000155">
    <property type="term" value="F:phosphorelay sensor kinase activity"/>
    <property type="evidence" value="ECO:0007669"/>
    <property type="project" value="InterPro"/>
</dbReference>
<evidence type="ECO:0000256" key="5">
    <source>
        <dbReference type="ARBA" id="ARBA00022777"/>
    </source>
</evidence>
<dbReference type="InterPro" id="IPR005467">
    <property type="entry name" value="His_kinase_dom"/>
</dbReference>
<comment type="catalytic activity">
    <reaction evidence="1">
        <text>ATP + protein L-histidine = ADP + protein N-phospho-L-histidine.</text>
        <dbReference type="EC" id="2.7.13.3"/>
    </reaction>
</comment>
<dbReference type="PANTHER" id="PTHR43547:SF2">
    <property type="entry name" value="HYBRID SIGNAL TRANSDUCTION HISTIDINE KINASE C"/>
    <property type="match status" value="1"/>
</dbReference>
<sequence length="516" mass="59474">MKKGFYKVLIIVMSVALIGLMVIQFYWLKLTFDSSKENFNTSVYQAMNNTVEKINKGELEMYYKQFEHVQKDFQNNQNKPEVFSTQAIKDSVGVTYVLFTRYILDRAMLPISGQYNDSITKADVYKQESLIKIPKDTSAIGVSPLNMNFEEAFKNSTYSIERLARIDAGTKPIEMRVSLEVIDSIFKKELKHRGVHANPELGITKVDSGDTKIKTHNFRLADTNYSIPLFYDKDEHPVYYFNAYFPQQVFAILGPIVPILALTFILTLIIISVFSLAIYYMQMQRNISEIKTDFINNMTHEFKTPIATINIASDALKNEKVTQNPEKVRYYADLIKQENKRMNSHVEMVLRMSKLERNQMEMNLQSVDMDSIIENALEPIRFIVSERSGTIFESYEADQTIVNGDSFHLENIVINILDNARKYSTGKPEISIRTYNDDRYFILEVKDKGIGMSPSVLRKIFDQFYREETGNIHNVKGHGLGLAYVKKIVELHHGAVWAESKLGEGSKFYVKIPLKK</sequence>
<dbReference type="Gene3D" id="1.10.287.130">
    <property type="match status" value="1"/>
</dbReference>
<evidence type="ECO:0000259" key="7">
    <source>
        <dbReference type="PROSITE" id="PS50109"/>
    </source>
</evidence>
<name>F0P045_WEEVC</name>
<evidence type="ECO:0000313" key="8">
    <source>
        <dbReference type="EMBL" id="ADX67392.1"/>
    </source>
</evidence>
<reference evidence="9" key="2">
    <citation type="journal article" date="2011" name="Stand. Genomic Sci.">
        <title>Complete genome sequence of Weeksella virosa type strain (9751T).</title>
        <authorList>
            <person name="Lang E."/>
            <person name="Teshima H."/>
            <person name="Lucas S."/>
            <person name="Lapidus A."/>
            <person name="Hammon N."/>
            <person name="Deshpande S."/>
            <person name="Nolan M."/>
            <person name="Cheng J."/>
            <person name="Pitluck S."/>
            <person name="Liolios K."/>
            <person name="Pagani I."/>
            <person name="Mikhailova N."/>
            <person name="Ivanova N."/>
            <person name="Mavromatis K."/>
            <person name="Pati A."/>
            <person name="Tapia R."/>
            <person name="Han C."/>
            <person name="Goodwin L."/>
            <person name="Chen A."/>
            <person name="Palaniappan K."/>
            <person name="Land M."/>
            <person name="Hauser L."/>
            <person name="Chang Y."/>
            <person name="Jeffries C."/>
            <person name="Brambilla E."/>
            <person name="Kopitz M."/>
            <person name="Rohde M."/>
            <person name="Goker M."/>
            <person name="Tindall B."/>
            <person name="Detter J."/>
            <person name="Woyke T."/>
            <person name="Bristow J."/>
            <person name="Eisen J."/>
            <person name="Markowitz V."/>
            <person name="Hugenholtz P."/>
            <person name="Klenk H."/>
            <person name="Kyrpides N."/>
        </authorList>
    </citation>
    <scope>NUCLEOTIDE SEQUENCE [LARGE SCALE GENOMIC DNA]</scope>
    <source>
        <strain evidence="9">ATCC 43766 / DSM 16922 / JCM 21250 / NBRC 16016 / NCTC 11634 / CL345/78</strain>
    </source>
</reference>
<keyword evidence="9" id="KW-1185">Reference proteome</keyword>
<dbReference type="SMART" id="SM00388">
    <property type="entry name" value="HisKA"/>
    <property type="match status" value="1"/>
</dbReference>
<keyword evidence="6" id="KW-1133">Transmembrane helix</keyword>
<dbReference type="eggNOG" id="COG2205">
    <property type="taxonomic scope" value="Bacteria"/>
</dbReference>
<evidence type="ECO:0000256" key="3">
    <source>
        <dbReference type="ARBA" id="ARBA00022553"/>
    </source>
</evidence>
<organism evidence="8 9">
    <name type="scientific">Weeksella virosa (strain ATCC 43766 / DSM 16922 / JCM 21250 / CCUG 30538 / CDC 9751 / IAM 14551 / NBRC 16016 / NCTC 11634 / CL345/78)</name>
    <dbReference type="NCBI Taxonomy" id="865938"/>
    <lineage>
        <taxon>Bacteria</taxon>
        <taxon>Pseudomonadati</taxon>
        <taxon>Bacteroidota</taxon>
        <taxon>Flavobacteriia</taxon>
        <taxon>Flavobacteriales</taxon>
        <taxon>Weeksellaceae</taxon>
        <taxon>Weeksella</taxon>
    </lineage>
</organism>
<dbReference type="OrthoDB" id="1933776at2"/>
<dbReference type="SUPFAM" id="SSF55874">
    <property type="entry name" value="ATPase domain of HSP90 chaperone/DNA topoisomerase II/histidine kinase"/>
    <property type="match status" value="1"/>
</dbReference>
<dbReference type="HOGENOM" id="CLU_026375_1_0_10"/>
<dbReference type="SUPFAM" id="SSF47384">
    <property type="entry name" value="Homodimeric domain of signal transducing histidine kinase"/>
    <property type="match status" value="1"/>
</dbReference>
<feature type="transmembrane region" description="Helical" evidence="6">
    <location>
        <begin position="256"/>
        <end position="281"/>
    </location>
</feature>
<dbReference type="KEGG" id="wvi:Weevi_0677"/>
<protein>
    <recommendedName>
        <fullName evidence="2">histidine kinase</fullName>
        <ecNumber evidence="2">2.7.13.3</ecNumber>
    </recommendedName>
</protein>
<gene>
    <name evidence="8" type="ordered locus">Weevi_0677</name>
</gene>
<evidence type="ECO:0000256" key="6">
    <source>
        <dbReference type="SAM" id="Phobius"/>
    </source>
</evidence>
<dbReference type="InterPro" id="IPR003594">
    <property type="entry name" value="HATPase_dom"/>
</dbReference>
<evidence type="ECO:0000256" key="2">
    <source>
        <dbReference type="ARBA" id="ARBA00012438"/>
    </source>
</evidence>
<dbReference type="PROSITE" id="PS50109">
    <property type="entry name" value="HIS_KIN"/>
    <property type="match status" value="1"/>
</dbReference>
<dbReference type="CDD" id="cd00082">
    <property type="entry name" value="HisKA"/>
    <property type="match status" value="1"/>
</dbReference>
<keyword evidence="6" id="KW-0812">Transmembrane</keyword>
<evidence type="ECO:0000256" key="4">
    <source>
        <dbReference type="ARBA" id="ARBA00022679"/>
    </source>
</evidence>
<dbReference type="InterPro" id="IPR036890">
    <property type="entry name" value="HATPase_C_sf"/>
</dbReference>
<dbReference type="InterPro" id="IPR036097">
    <property type="entry name" value="HisK_dim/P_sf"/>
</dbReference>
<feature type="domain" description="Histidine kinase" evidence="7">
    <location>
        <begin position="297"/>
        <end position="516"/>
    </location>
</feature>